<evidence type="ECO:0000256" key="10">
    <source>
        <dbReference type="ARBA" id="ARBA00023136"/>
    </source>
</evidence>
<keyword evidence="8 15" id="KW-0375">Hydrogen ion transport</keyword>
<comment type="subcellular location">
    <subcellularLocation>
        <location evidence="2 15">Cell membrane</location>
        <topology evidence="2 15">Peripheral membrane protein</topology>
    </subcellularLocation>
</comment>
<reference evidence="20" key="1">
    <citation type="submission" date="2016-10" db="EMBL/GenBank/DDBJ databases">
        <authorList>
            <person name="Varghese N."/>
            <person name="Submissions S."/>
        </authorList>
    </citation>
    <scope>NUCLEOTIDE SEQUENCE [LARGE SCALE GENOMIC DNA]</scope>
    <source>
        <strain evidence="20">CGMCC 1.9150</strain>
    </source>
</reference>
<accession>A0A1H7NST4</accession>
<evidence type="ECO:0000256" key="2">
    <source>
        <dbReference type="ARBA" id="ARBA00004202"/>
    </source>
</evidence>
<organism evidence="19 20">
    <name type="scientific">Halomonas daqiaonensis</name>
    <dbReference type="NCBI Taxonomy" id="650850"/>
    <lineage>
        <taxon>Bacteria</taxon>
        <taxon>Pseudomonadati</taxon>
        <taxon>Pseudomonadota</taxon>
        <taxon>Gammaproteobacteria</taxon>
        <taxon>Oceanospirillales</taxon>
        <taxon>Halomonadaceae</taxon>
        <taxon>Halomonas</taxon>
    </lineage>
</organism>
<keyword evidence="11 15" id="KW-0139">CF(1)</keyword>
<proteinExistence type="inferred from homology"/>
<evidence type="ECO:0000256" key="3">
    <source>
        <dbReference type="ARBA" id="ARBA00005712"/>
    </source>
</evidence>
<dbReference type="SUPFAM" id="SSF51344">
    <property type="entry name" value="Epsilon subunit of F1F0-ATP synthase N-terminal domain"/>
    <property type="match status" value="1"/>
</dbReference>
<feature type="domain" description="ATP synthase epsilon subunit C-terminal" evidence="17">
    <location>
        <begin position="89"/>
        <end position="133"/>
    </location>
</feature>
<dbReference type="HAMAP" id="MF_00530">
    <property type="entry name" value="ATP_synth_epsil_bac"/>
    <property type="match status" value="1"/>
</dbReference>
<evidence type="ECO:0000256" key="15">
    <source>
        <dbReference type="HAMAP-Rule" id="MF_00530"/>
    </source>
</evidence>
<dbReference type="AlphaFoldDB" id="A0A1H7NST4"/>
<dbReference type="RefSeq" id="WP_089712490.1">
    <property type="nucleotide sequence ID" value="NZ_FOBC01000008.1"/>
</dbReference>
<comment type="similarity">
    <text evidence="3 15 16">Belongs to the ATPase epsilon chain family.</text>
</comment>
<evidence type="ECO:0000256" key="5">
    <source>
        <dbReference type="ARBA" id="ARBA00014480"/>
    </source>
</evidence>
<feature type="domain" description="ATP synthase F1 complex delta/epsilon subunit N-terminal" evidence="18">
    <location>
        <begin position="5"/>
        <end position="84"/>
    </location>
</feature>
<dbReference type="Pfam" id="PF00401">
    <property type="entry name" value="ATP-synt_DE"/>
    <property type="match status" value="1"/>
</dbReference>
<dbReference type="GO" id="GO:0005886">
    <property type="term" value="C:plasma membrane"/>
    <property type="evidence" value="ECO:0007669"/>
    <property type="project" value="UniProtKB-SubCell"/>
</dbReference>
<dbReference type="GO" id="GO:0046933">
    <property type="term" value="F:proton-transporting ATP synthase activity, rotational mechanism"/>
    <property type="evidence" value="ECO:0007669"/>
    <property type="project" value="UniProtKB-UniRule"/>
</dbReference>
<evidence type="ECO:0000256" key="13">
    <source>
        <dbReference type="ARBA" id="ARBA00030215"/>
    </source>
</evidence>
<dbReference type="FunFam" id="2.60.15.10:FF:000001">
    <property type="entry name" value="ATP synthase epsilon chain"/>
    <property type="match status" value="1"/>
</dbReference>
<dbReference type="SUPFAM" id="SSF46604">
    <property type="entry name" value="Epsilon subunit of F1F0-ATP synthase C-terminal domain"/>
    <property type="match status" value="1"/>
</dbReference>
<evidence type="ECO:0000313" key="19">
    <source>
        <dbReference type="EMBL" id="SEL26532.1"/>
    </source>
</evidence>
<dbReference type="CDD" id="cd12152">
    <property type="entry name" value="F1-ATPase_delta"/>
    <property type="match status" value="1"/>
</dbReference>
<keyword evidence="9 15" id="KW-0406">Ion transport</keyword>
<keyword evidence="12 15" id="KW-0066">ATP synthesis</keyword>
<evidence type="ECO:0000256" key="16">
    <source>
        <dbReference type="RuleBase" id="RU003656"/>
    </source>
</evidence>
<dbReference type="InterPro" id="IPR020546">
    <property type="entry name" value="ATP_synth_F1_dsu/esu_N"/>
</dbReference>
<evidence type="ECO:0000256" key="12">
    <source>
        <dbReference type="ARBA" id="ARBA00023310"/>
    </source>
</evidence>
<evidence type="ECO:0000313" key="20">
    <source>
        <dbReference type="Proteomes" id="UP000198807"/>
    </source>
</evidence>
<evidence type="ECO:0000256" key="11">
    <source>
        <dbReference type="ARBA" id="ARBA00023196"/>
    </source>
</evidence>
<keyword evidence="7 15" id="KW-1003">Cell membrane</keyword>
<evidence type="ECO:0000256" key="8">
    <source>
        <dbReference type="ARBA" id="ARBA00022781"/>
    </source>
</evidence>
<comment type="subunit">
    <text evidence="4 15 16">F-type ATPases have 2 components, CF(1) - the catalytic core - and CF(0) - the membrane proton channel. CF(1) has five subunits: alpha(3), beta(3), gamma(1), delta(1), epsilon(1). CF(0) has three main subunits: a, b and c.</text>
</comment>
<comment type="function">
    <text evidence="1 15">Produces ATP from ADP in the presence of a proton gradient across the membrane.</text>
</comment>
<sequence>MTKSFKCEIVSAEEGIFSGQIERIIATGRMGELGILPGHAPLLTELKPGPVRVLHDGGQEENYYVSGGFLEVQPDVVTILADAATRAHDLDEAAAEEARQHALKNLNDKSAELDYTRASAELAEAVAQLRTIQQLRKKAGKG</sequence>
<evidence type="ECO:0000256" key="6">
    <source>
        <dbReference type="ARBA" id="ARBA00022448"/>
    </source>
</evidence>
<evidence type="ECO:0000256" key="1">
    <source>
        <dbReference type="ARBA" id="ARBA00003543"/>
    </source>
</evidence>
<dbReference type="Proteomes" id="UP000198807">
    <property type="component" value="Unassembled WGS sequence"/>
</dbReference>
<evidence type="ECO:0000256" key="4">
    <source>
        <dbReference type="ARBA" id="ARBA00011648"/>
    </source>
</evidence>
<evidence type="ECO:0000256" key="7">
    <source>
        <dbReference type="ARBA" id="ARBA00022475"/>
    </source>
</evidence>
<keyword evidence="20" id="KW-1185">Reference proteome</keyword>
<dbReference type="NCBIfam" id="TIGR01216">
    <property type="entry name" value="ATP_synt_epsi"/>
    <property type="match status" value="1"/>
</dbReference>
<evidence type="ECO:0000259" key="17">
    <source>
        <dbReference type="Pfam" id="PF00401"/>
    </source>
</evidence>
<dbReference type="InterPro" id="IPR020547">
    <property type="entry name" value="ATP_synth_F1_esu_C"/>
</dbReference>
<evidence type="ECO:0000259" key="18">
    <source>
        <dbReference type="Pfam" id="PF02823"/>
    </source>
</evidence>
<dbReference type="Gene3D" id="1.20.5.440">
    <property type="entry name" value="ATP synthase delta/epsilon subunit, C-terminal domain"/>
    <property type="match status" value="1"/>
</dbReference>
<protein>
    <recommendedName>
        <fullName evidence="5 15">ATP synthase epsilon chain</fullName>
    </recommendedName>
    <alternativeName>
        <fullName evidence="14 15">ATP synthase F1 sector epsilon subunit</fullName>
    </alternativeName>
    <alternativeName>
        <fullName evidence="13 15">F-ATPase epsilon subunit</fullName>
    </alternativeName>
</protein>
<dbReference type="OrthoDB" id="9791445at2"/>
<evidence type="ECO:0000256" key="9">
    <source>
        <dbReference type="ARBA" id="ARBA00023065"/>
    </source>
</evidence>
<keyword evidence="10 15" id="KW-0472">Membrane</keyword>
<dbReference type="NCBIfam" id="NF001847">
    <property type="entry name" value="PRK00571.1-4"/>
    <property type="match status" value="1"/>
</dbReference>
<dbReference type="EMBL" id="FOBC01000008">
    <property type="protein sequence ID" value="SEL26532.1"/>
    <property type="molecule type" value="Genomic_DNA"/>
</dbReference>
<dbReference type="PANTHER" id="PTHR13822">
    <property type="entry name" value="ATP SYNTHASE DELTA/EPSILON CHAIN"/>
    <property type="match status" value="1"/>
</dbReference>
<dbReference type="InterPro" id="IPR036771">
    <property type="entry name" value="ATPsynth_dsu/esu_N"/>
</dbReference>
<gene>
    <name evidence="15" type="primary">atpC</name>
    <name evidence="19" type="ORF">SAMN04488129_10894</name>
</gene>
<dbReference type="InterPro" id="IPR036794">
    <property type="entry name" value="ATP_F1_dsu/esu_C_sf"/>
</dbReference>
<evidence type="ECO:0000256" key="14">
    <source>
        <dbReference type="ARBA" id="ARBA00031795"/>
    </source>
</evidence>
<dbReference type="Gene3D" id="2.60.15.10">
    <property type="entry name" value="F0F1 ATP synthase delta/epsilon subunit, N-terminal"/>
    <property type="match status" value="1"/>
</dbReference>
<dbReference type="STRING" id="650850.SAMN04488129_10894"/>
<dbReference type="Pfam" id="PF02823">
    <property type="entry name" value="ATP-synt_DE_N"/>
    <property type="match status" value="1"/>
</dbReference>
<dbReference type="GO" id="GO:0005524">
    <property type="term" value="F:ATP binding"/>
    <property type="evidence" value="ECO:0007669"/>
    <property type="project" value="UniProtKB-UniRule"/>
</dbReference>
<name>A0A1H7NST4_9GAMM</name>
<dbReference type="InterPro" id="IPR001469">
    <property type="entry name" value="ATP_synth_F1_dsu/esu"/>
</dbReference>
<keyword evidence="6 15" id="KW-0813">Transport</keyword>
<dbReference type="PANTHER" id="PTHR13822:SF10">
    <property type="entry name" value="ATP SYNTHASE EPSILON CHAIN, CHLOROPLASTIC"/>
    <property type="match status" value="1"/>
</dbReference>
<dbReference type="GO" id="GO:0045259">
    <property type="term" value="C:proton-transporting ATP synthase complex"/>
    <property type="evidence" value="ECO:0007669"/>
    <property type="project" value="UniProtKB-KW"/>
</dbReference>